<name>A0A9D1TWG9_9FIRM</name>
<dbReference type="SUPFAM" id="SSF53448">
    <property type="entry name" value="Nucleotide-diphospho-sugar transferases"/>
    <property type="match status" value="1"/>
</dbReference>
<feature type="domain" description="Glycosyltransferase 2-like" evidence="1">
    <location>
        <begin position="6"/>
        <end position="194"/>
    </location>
</feature>
<keyword evidence="2" id="KW-0808">Transferase</keyword>
<dbReference type="Gene3D" id="3.90.550.10">
    <property type="entry name" value="Spore Coat Polysaccharide Biosynthesis Protein SpsA, Chain A"/>
    <property type="match status" value="1"/>
</dbReference>
<dbReference type="PANTHER" id="PTHR43179:SF7">
    <property type="entry name" value="RHAMNOSYLTRANSFERASE WBBL"/>
    <property type="match status" value="1"/>
</dbReference>
<dbReference type="GO" id="GO:0016757">
    <property type="term" value="F:glycosyltransferase activity"/>
    <property type="evidence" value="ECO:0007669"/>
    <property type="project" value="UniProtKB-KW"/>
</dbReference>
<reference evidence="2" key="2">
    <citation type="submission" date="2021-04" db="EMBL/GenBank/DDBJ databases">
        <authorList>
            <person name="Gilroy R."/>
        </authorList>
    </citation>
    <scope>NUCLEOTIDE SEQUENCE</scope>
    <source>
        <strain evidence="2">ChiHcolR34-3080</strain>
    </source>
</reference>
<dbReference type="Proteomes" id="UP000823933">
    <property type="component" value="Unassembled WGS sequence"/>
</dbReference>
<evidence type="ECO:0000313" key="2">
    <source>
        <dbReference type="EMBL" id="HIW08927.1"/>
    </source>
</evidence>
<sequence length="263" mass="29634">MNLSASIVTYNDQAEALRAAASVLEHTRRHPLTLYLVDNASTDGTGAGLEAAAAGGRLAAGPQQTVRVIRREKNVGFGAGHNTVLPGLASDYHFILNPDILLRDDTLSDLAEWMQAHPAAVMARPRLCFPDGRVQVLPLRRCSLRPMVYRQLSFLSFWKKYNDAYVMAGEDLTVPRQIEFCTGSFAAVRTDAFKAAGGFDEGYFMYVEDADLTQKMLQRGQVWLVPQFTAVHVWHRAAHRSLRPMVQQTRSLCRYFRKWGFRW</sequence>
<proteinExistence type="predicted"/>
<evidence type="ECO:0000313" key="3">
    <source>
        <dbReference type="Proteomes" id="UP000823933"/>
    </source>
</evidence>
<keyword evidence="2" id="KW-0328">Glycosyltransferase</keyword>
<accession>A0A9D1TWG9</accession>
<reference evidence="2" key="1">
    <citation type="journal article" date="2021" name="PeerJ">
        <title>Extensive microbial diversity within the chicken gut microbiome revealed by metagenomics and culture.</title>
        <authorList>
            <person name="Gilroy R."/>
            <person name="Ravi A."/>
            <person name="Getino M."/>
            <person name="Pursley I."/>
            <person name="Horton D.L."/>
            <person name="Alikhan N.F."/>
            <person name="Baker D."/>
            <person name="Gharbi K."/>
            <person name="Hall N."/>
            <person name="Watson M."/>
            <person name="Adriaenssens E.M."/>
            <person name="Foster-Nyarko E."/>
            <person name="Jarju S."/>
            <person name="Secka A."/>
            <person name="Antonio M."/>
            <person name="Oren A."/>
            <person name="Chaudhuri R.R."/>
            <person name="La Ragione R."/>
            <person name="Hildebrand F."/>
            <person name="Pallen M.J."/>
        </authorList>
    </citation>
    <scope>NUCLEOTIDE SEQUENCE</scope>
    <source>
        <strain evidence="2">ChiHcolR34-3080</strain>
    </source>
</reference>
<dbReference type="EMBL" id="DXHQ01000071">
    <property type="protein sequence ID" value="HIW08927.1"/>
    <property type="molecule type" value="Genomic_DNA"/>
</dbReference>
<comment type="caution">
    <text evidence="2">The sequence shown here is derived from an EMBL/GenBank/DDBJ whole genome shotgun (WGS) entry which is preliminary data.</text>
</comment>
<gene>
    <name evidence="2" type="ORF">H9890_05945</name>
</gene>
<dbReference type="Pfam" id="PF00535">
    <property type="entry name" value="Glycos_transf_2"/>
    <property type="match status" value="1"/>
</dbReference>
<dbReference type="PANTHER" id="PTHR43179">
    <property type="entry name" value="RHAMNOSYLTRANSFERASE WBBL"/>
    <property type="match status" value="1"/>
</dbReference>
<protein>
    <submittedName>
        <fullName evidence="2">Glycosyltransferase</fullName>
        <ecNumber evidence="2">2.4.-.-</ecNumber>
    </submittedName>
</protein>
<organism evidence="2 3">
    <name type="scientific">Candidatus Faecalibacterium intestinigallinarum</name>
    <dbReference type="NCBI Taxonomy" id="2838581"/>
    <lineage>
        <taxon>Bacteria</taxon>
        <taxon>Bacillati</taxon>
        <taxon>Bacillota</taxon>
        <taxon>Clostridia</taxon>
        <taxon>Eubacteriales</taxon>
        <taxon>Oscillospiraceae</taxon>
        <taxon>Faecalibacterium</taxon>
    </lineage>
</organism>
<dbReference type="InterPro" id="IPR029044">
    <property type="entry name" value="Nucleotide-diphossugar_trans"/>
</dbReference>
<evidence type="ECO:0000259" key="1">
    <source>
        <dbReference type="Pfam" id="PF00535"/>
    </source>
</evidence>
<dbReference type="AlphaFoldDB" id="A0A9D1TWG9"/>
<dbReference type="InterPro" id="IPR001173">
    <property type="entry name" value="Glyco_trans_2-like"/>
</dbReference>
<dbReference type="EC" id="2.4.-.-" evidence="2"/>